<dbReference type="AlphaFoldDB" id="A0A645HIG8"/>
<accession>A0A645HIG8</accession>
<feature type="region of interest" description="Disordered" evidence="1">
    <location>
        <begin position="1"/>
        <end position="63"/>
    </location>
</feature>
<reference evidence="2" key="1">
    <citation type="submission" date="2019-08" db="EMBL/GenBank/DDBJ databases">
        <authorList>
            <person name="Kucharzyk K."/>
            <person name="Murdoch R.W."/>
            <person name="Higgins S."/>
            <person name="Loffler F."/>
        </authorList>
    </citation>
    <scope>NUCLEOTIDE SEQUENCE</scope>
</reference>
<proteinExistence type="predicted"/>
<organism evidence="2">
    <name type="scientific">bioreactor metagenome</name>
    <dbReference type="NCBI Taxonomy" id="1076179"/>
    <lineage>
        <taxon>unclassified sequences</taxon>
        <taxon>metagenomes</taxon>
        <taxon>ecological metagenomes</taxon>
    </lineage>
</organism>
<evidence type="ECO:0000256" key="1">
    <source>
        <dbReference type="SAM" id="MobiDB-lite"/>
    </source>
</evidence>
<evidence type="ECO:0000313" key="2">
    <source>
        <dbReference type="EMBL" id="MPN38406.1"/>
    </source>
</evidence>
<comment type="caution">
    <text evidence="2">The sequence shown here is derived from an EMBL/GenBank/DDBJ whole genome shotgun (WGS) entry which is preliminary data.</text>
</comment>
<dbReference type="EMBL" id="VSSQ01093620">
    <property type="protein sequence ID" value="MPN38406.1"/>
    <property type="molecule type" value="Genomic_DNA"/>
</dbReference>
<protein>
    <submittedName>
        <fullName evidence="2">Uncharacterized protein</fullName>
    </submittedName>
</protein>
<sequence>MAERGRVPDRIGGDQPDFGPVGHAVEQRQNPRQHRAVEGAAVKPQPEPVAALQSGQSPVHGAQFGQNRGCRFFRGMTMKLGCPDAVEGVGITILRQRAFQIIFAPDQHFARPFGLLPAVAGAIAIEQIQFAHHSPS</sequence>
<feature type="compositionally biased region" description="Basic and acidic residues" evidence="1">
    <location>
        <begin position="1"/>
        <end position="12"/>
    </location>
</feature>
<gene>
    <name evidence="2" type="ORF">SDC9_185930</name>
</gene>
<name>A0A645HIG8_9ZZZZ</name>